<reference evidence="1" key="1">
    <citation type="submission" date="2014-05" db="EMBL/GenBank/DDBJ databases">
        <authorList>
            <person name="Chronopoulou M."/>
        </authorList>
    </citation>
    <scope>NUCLEOTIDE SEQUENCE</scope>
    <source>
        <tissue evidence="1">Whole organism</tissue>
    </source>
</reference>
<organism evidence="1">
    <name type="scientific">Lepeophtheirus salmonis</name>
    <name type="common">Salmon louse</name>
    <name type="synonym">Caligus salmonis</name>
    <dbReference type="NCBI Taxonomy" id="72036"/>
    <lineage>
        <taxon>Eukaryota</taxon>
        <taxon>Metazoa</taxon>
        <taxon>Ecdysozoa</taxon>
        <taxon>Arthropoda</taxon>
        <taxon>Crustacea</taxon>
        <taxon>Multicrustacea</taxon>
        <taxon>Hexanauplia</taxon>
        <taxon>Copepoda</taxon>
        <taxon>Siphonostomatoida</taxon>
        <taxon>Caligidae</taxon>
        <taxon>Lepeophtheirus</taxon>
    </lineage>
</organism>
<sequence length="52" mass="6031">MYLFLEPEGNGPLKSILRRSNGLDVMMRTFSDSKFQLKTYSTVTHNPFDLFS</sequence>
<accession>A0A0K2UA86</accession>
<evidence type="ECO:0000313" key="1">
    <source>
        <dbReference type="EMBL" id="CDW35154.1"/>
    </source>
</evidence>
<proteinExistence type="predicted"/>
<dbReference type="AlphaFoldDB" id="A0A0K2UA86"/>
<name>A0A0K2UA86_LEPSM</name>
<dbReference type="EMBL" id="HACA01017793">
    <property type="protein sequence ID" value="CDW35154.1"/>
    <property type="molecule type" value="Transcribed_RNA"/>
</dbReference>
<protein>
    <submittedName>
        <fullName evidence="1">Uncharacterized protein</fullName>
    </submittedName>
</protein>